<organism evidence="1 2">
    <name type="scientific">Spirosoma linguale (strain ATCC 33905 / DSM 74 / LMG 10896 / Claus 1)</name>
    <dbReference type="NCBI Taxonomy" id="504472"/>
    <lineage>
        <taxon>Bacteria</taxon>
        <taxon>Pseudomonadati</taxon>
        <taxon>Bacteroidota</taxon>
        <taxon>Cytophagia</taxon>
        <taxon>Cytophagales</taxon>
        <taxon>Cytophagaceae</taxon>
        <taxon>Spirosoma</taxon>
    </lineage>
</organism>
<dbReference type="STRING" id="504472.Slin_2498"/>
<keyword evidence="2" id="KW-1185">Reference proteome</keyword>
<dbReference type="KEGG" id="sli:Slin_2498"/>
<sequence length="36" mass="4316">MFFQPNIQLTVNQLTINYTAITKKQVTIYRKYYDAS</sequence>
<dbReference type="HOGENOM" id="CLU_3358574_0_0_10"/>
<protein>
    <submittedName>
        <fullName evidence="1">Uncharacterized protein</fullName>
    </submittedName>
</protein>
<dbReference type="AlphaFoldDB" id="D2QGK9"/>
<evidence type="ECO:0000313" key="1">
    <source>
        <dbReference type="EMBL" id="ADB38517.1"/>
    </source>
</evidence>
<proteinExistence type="predicted"/>
<accession>D2QGK9</accession>
<evidence type="ECO:0000313" key="2">
    <source>
        <dbReference type="Proteomes" id="UP000002028"/>
    </source>
</evidence>
<dbReference type="Proteomes" id="UP000002028">
    <property type="component" value="Chromosome"/>
</dbReference>
<reference evidence="1 2" key="1">
    <citation type="journal article" date="2010" name="Stand. Genomic Sci.">
        <title>Complete genome sequence of Spirosoma linguale type strain (1).</title>
        <authorList>
            <person name="Lail K."/>
            <person name="Sikorski J."/>
            <person name="Saunders E."/>
            <person name="Lapidus A."/>
            <person name="Glavina Del Rio T."/>
            <person name="Copeland A."/>
            <person name="Tice H."/>
            <person name="Cheng J.-F."/>
            <person name="Lucas S."/>
            <person name="Nolan M."/>
            <person name="Bruce D."/>
            <person name="Goodwin L."/>
            <person name="Pitluck S."/>
            <person name="Ivanova N."/>
            <person name="Mavromatis K."/>
            <person name="Ovchinnikova G."/>
            <person name="Pati A."/>
            <person name="Chen A."/>
            <person name="Palaniappan K."/>
            <person name="Land M."/>
            <person name="Hauser L."/>
            <person name="Chang Y.-J."/>
            <person name="Jeffries C.D."/>
            <person name="Chain P."/>
            <person name="Brettin T."/>
            <person name="Detter J.C."/>
            <person name="Schuetze A."/>
            <person name="Rohde M."/>
            <person name="Tindall B.J."/>
            <person name="Goeker M."/>
            <person name="Bristow J."/>
            <person name="Eisen J.A."/>
            <person name="Markowitz V."/>
            <person name="Hugenholtz P."/>
            <person name="Kyrpides N.C."/>
            <person name="Klenk H.-P."/>
            <person name="Chen F."/>
        </authorList>
    </citation>
    <scope>NUCLEOTIDE SEQUENCE [LARGE SCALE GENOMIC DNA]</scope>
    <source>
        <strain evidence="2">ATCC 33905 / DSM 74 / LMG 10896 / Claus 1</strain>
    </source>
</reference>
<dbReference type="EMBL" id="CP001769">
    <property type="protein sequence ID" value="ADB38517.1"/>
    <property type="molecule type" value="Genomic_DNA"/>
</dbReference>
<gene>
    <name evidence="1" type="ordered locus">Slin_2498</name>
</gene>
<name>D2QGK9_SPILD</name>